<comment type="caution">
    <text evidence="1">The sequence shown here is derived from an EMBL/GenBank/DDBJ whole genome shotgun (WGS) entry which is preliminary data.</text>
</comment>
<reference evidence="1 2" key="1">
    <citation type="submission" date="2017-10" db="EMBL/GenBank/DDBJ databases">
        <authorList>
            <person name="Jakob F."/>
        </authorList>
    </citation>
    <scope>NUCLEOTIDE SEQUENCE [LARGE SCALE GENOMIC DNA]</scope>
    <source>
        <strain evidence="1 2">TMW 2.1889</strain>
    </source>
</reference>
<dbReference type="Pfam" id="PF09481">
    <property type="entry name" value="CRISPR_Cse1"/>
    <property type="match status" value="1"/>
</dbReference>
<dbReference type="CDD" id="cd09729">
    <property type="entry name" value="Cse1_I-E"/>
    <property type="match status" value="1"/>
</dbReference>
<accession>A0ABR5ZUB0</accession>
<evidence type="ECO:0000313" key="1">
    <source>
        <dbReference type="EMBL" id="MBA5727904.1"/>
    </source>
</evidence>
<gene>
    <name evidence="1" type="primary">casA</name>
    <name evidence="1" type="ORF">CPA56_07935</name>
</gene>
<keyword evidence="2" id="KW-1185">Reference proteome</keyword>
<dbReference type="Proteomes" id="UP000765338">
    <property type="component" value="Unassembled WGS sequence"/>
</dbReference>
<evidence type="ECO:0000313" key="2">
    <source>
        <dbReference type="Proteomes" id="UP000765338"/>
    </source>
</evidence>
<name>A0ABR5ZUB0_9PROT</name>
<organism evidence="1 2">
    <name type="scientific">Bombella mellum</name>
    <dbReference type="NCBI Taxonomy" id="2039288"/>
    <lineage>
        <taxon>Bacteria</taxon>
        <taxon>Pseudomonadati</taxon>
        <taxon>Pseudomonadota</taxon>
        <taxon>Alphaproteobacteria</taxon>
        <taxon>Acetobacterales</taxon>
        <taxon>Acetobacteraceae</taxon>
        <taxon>Bombella</taxon>
    </lineage>
</organism>
<dbReference type="InterPro" id="IPR013381">
    <property type="entry name" value="CRISPR-assoc_prot_Cse1"/>
</dbReference>
<sequence length="510" mass="57642">MEQFLSDREKGPDMMNLIMDQWIPVKCTDGRRRIIAPWQMAEAGVYLPDWPRADFNIACLELLVGLVYMADPPADEEEWHGRKRPEPERLKERLASFAPAFFLLGDGPRFLQDHERLDGAPNPVDMLFIDSAGGQTKRNNIDVMVHRDRYEALTLSEAAMALYTLQNFAPSGGAGNRTSMRGGGPLVTLVDPGRELWDLVWLNVPFGRPSDMKALPWMRPTRTSEAGQVVQPSDQTRGFDVEAFFGMPRRLRLVEEGGRITGVIQKPYGTNYAQWQHPLSPYYRLKAGSELLPRHPRPGRFGYRNWLGVIVAQPASRQHSDGLAELALIIREWNGGRRGDAGPEDSFSVIVAGWAMNNMSPRNFIQSRQPVRILSVDELDQLETLIKAAHMVAEMLNRALVPLCSTGEAREIQREEFYLKTETHLHDCIQKIVRGTNPASFWLRVLSRQAWSQFDVLLRSGLVDRPMKEMEKIMTAGKILGLELRGYGRAGDLLFTALNISRPEKKGKTA</sequence>
<dbReference type="EMBL" id="PDLY01000005">
    <property type="protein sequence ID" value="MBA5727904.1"/>
    <property type="molecule type" value="Genomic_DNA"/>
</dbReference>
<proteinExistence type="predicted"/>
<protein>
    <submittedName>
        <fullName evidence="1">Type I-E CRISPR-associated protein Cse1/CasA</fullName>
    </submittedName>
</protein>
<dbReference type="NCBIfam" id="TIGR02547">
    <property type="entry name" value="casA_cse1"/>
    <property type="match status" value="1"/>
</dbReference>